<reference evidence="1 2" key="1">
    <citation type="submission" date="2008-04" db="EMBL/GenBank/DDBJ databases">
        <title>Complete sequence of chromosome of Natranaerobius thermophilus JW/NM-WN-LF.</title>
        <authorList>
            <consortium name="US DOE Joint Genome Institute"/>
            <person name="Copeland A."/>
            <person name="Lucas S."/>
            <person name="Lapidus A."/>
            <person name="Glavina del Rio T."/>
            <person name="Dalin E."/>
            <person name="Tice H."/>
            <person name="Bruce D."/>
            <person name="Goodwin L."/>
            <person name="Pitluck S."/>
            <person name="Chertkov O."/>
            <person name="Brettin T."/>
            <person name="Detter J.C."/>
            <person name="Han C."/>
            <person name="Kuske C.R."/>
            <person name="Schmutz J."/>
            <person name="Larimer F."/>
            <person name="Land M."/>
            <person name="Hauser L."/>
            <person name="Kyrpides N."/>
            <person name="Lykidis A."/>
            <person name="Mesbah N.M."/>
            <person name="Wiegel J."/>
        </authorList>
    </citation>
    <scope>NUCLEOTIDE SEQUENCE [LARGE SCALE GENOMIC DNA]</scope>
    <source>
        <strain evidence="2">ATCC BAA-1301 / DSM 18059 / JW/NM-WN-LF</strain>
    </source>
</reference>
<dbReference type="Gene3D" id="3.10.20.30">
    <property type="match status" value="1"/>
</dbReference>
<dbReference type="InterPro" id="IPR012675">
    <property type="entry name" value="Beta-grasp_dom_sf"/>
</dbReference>
<sequence>MKVTLKGTNQVTELSGNKKVSNILSELELNPETVIVVKEGQILTHDKIVKDHENIEIISVVSGG</sequence>
<dbReference type="OrthoDB" id="9814018at2"/>
<protein>
    <submittedName>
        <fullName evidence="1">ThiamineS protein</fullName>
    </submittedName>
</protein>
<dbReference type="AlphaFoldDB" id="B2A5R8"/>
<accession>B2A5R8</accession>
<dbReference type="RefSeq" id="WP_012446898.1">
    <property type="nucleotide sequence ID" value="NC_010718.1"/>
</dbReference>
<dbReference type="InterPro" id="IPR003749">
    <property type="entry name" value="ThiS/MoaD-like"/>
</dbReference>
<dbReference type="SUPFAM" id="SSF54285">
    <property type="entry name" value="MoaD/ThiS"/>
    <property type="match status" value="1"/>
</dbReference>
<dbReference type="STRING" id="457570.Nther_0415"/>
<gene>
    <name evidence="1" type="ordered locus">Nther_0415</name>
</gene>
<dbReference type="InterPro" id="IPR016155">
    <property type="entry name" value="Mopterin_synth/thiamin_S_b"/>
</dbReference>
<keyword evidence="2" id="KW-1185">Reference proteome</keyword>
<dbReference type="HOGENOM" id="CLU_114601_9_5_9"/>
<reference evidence="1 2" key="2">
    <citation type="journal article" date="2011" name="J. Bacteriol.">
        <title>Complete genome sequence of the anaerobic, halophilic alkalithermophile Natranaerobius thermophilus JW/NM-WN-LF.</title>
        <authorList>
            <person name="Zhao B."/>
            <person name="Mesbah N.M."/>
            <person name="Dalin E."/>
            <person name="Goodwin L."/>
            <person name="Nolan M."/>
            <person name="Pitluck S."/>
            <person name="Chertkov O."/>
            <person name="Brettin T.S."/>
            <person name="Han J."/>
            <person name="Larimer F.W."/>
            <person name="Land M.L."/>
            <person name="Hauser L."/>
            <person name="Kyrpides N."/>
            <person name="Wiegel J."/>
        </authorList>
    </citation>
    <scope>NUCLEOTIDE SEQUENCE [LARGE SCALE GENOMIC DNA]</scope>
    <source>
        <strain evidence="2">ATCC BAA-1301 / DSM 18059 / JW/NM-WN-LF</strain>
    </source>
</reference>
<dbReference type="Pfam" id="PF02597">
    <property type="entry name" value="ThiS"/>
    <property type="match status" value="1"/>
</dbReference>
<dbReference type="InParanoid" id="B2A5R8"/>
<proteinExistence type="predicted"/>
<evidence type="ECO:0000313" key="2">
    <source>
        <dbReference type="Proteomes" id="UP000001683"/>
    </source>
</evidence>
<dbReference type="KEGG" id="nth:Nther_0415"/>
<dbReference type="eggNOG" id="COG2104">
    <property type="taxonomic scope" value="Bacteria"/>
</dbReference>
<dbReference type="EMBL" id="CP001034">
    <property type="protein sequence ID" value="ACB84011.1"/>
    <property type="molecule type" value="Genomic_DNA"/>
</dbReference>
<organism evidence="1 2">
    <name type="scientific">Natranaerobius thermophilus (strain ATCC BAA-1301 / DSM 18059 / JW/NM-WN-LF)</name>
    <dbReference type="NCBI Taxonomy" id="457570"/>
    <lineage>
        <taxon>Bacteria</taxon>
        <taxon>Bacillati</taxon>
        <taxon>Bacillota</taxon>
        <taxon>Clostridia</taxon>
        <taxon>Natranaerobiales</taxon>
        <taxon>Natranaerobiaceae</taxon>
        <taxon>Natranaerobius</taxon>
    </lineage>
</organism>
<dbReference type="Proteomes" id="UP000001683">
    <property type="component" value="Chromosome"/>
</dbReference>
<evidence type="ECO:0000313" key="1">
    <source>
        <dbReference type="EMBL" id="ACB84011.1"/>
    </source>
</evidence>
<name>B2A5R8_NATTJ</name>